<gene>
    <name evidence="7" type="ORF">NCTC8185_00825</name>
    <name evidence="8" type="ORF">NCTC9828_02332</name>
    <name evidence="6" type="ORF">WA04_08555</name>
</gene>
<feature type="domain" description="Radical SAM core" evidence="5">
    <location>
        <begin position="14"/>
        <end position="121"/>
    </location>
</feature>
<sequence>MNDLEPKPRTAAILMTYQCIAECDECCFSCSPRLKGTSLSFDKIRIFLNKVKQIGSIKVVVFSGGECFINFELLIKSIKYAHELGFLTRCVTNGFWGTSIESARKRVQKLKDNGLNEINFSTGDSHQKFVPVEYVLHCTIASIEQGLLTCIAVETNSSKKFKVEDFINHPLYSKYIQNKSYSKLLKVMPTIWVSFHTDTVYKFDKMHLSGNDEGCNGIFDTVALEPRNDVVGCCGLTSNDISELHLGKIMDSDLEKLLSNHHNDFLKIWIFVDGPKKVVETASKWLGEVSPSFAHKCLYCAYLYNNKHLLEAIENNYMEIRNEVLARYLEKVVIFNSIES</sequence>
<dbReference type="GO" id="GO:0046872">
    <property type="term" value="F:metal ion binding"/>
    <property type="evidence" value="ECO:0007669"/>
    <property type="project" value="UniProtKB-KW"/>
</dbReference>
<dbReference type="Proteomes" id="UP000255140">
    <property type="component" value="Unassembled WGS sequence"/>
</dbReference>
<dbReference type="EMBL" id="LBKL01000083">
    <property type="protein sequence ID" value="KLL36588.1"/>
    <property type="molecule type" value="Genomic_DNA"/>
</dbReference>
<dbReference type="Proteomes" id="UP000035346">
    <property type="component" value="Unassembled WGS sequence"/>
</dbReference>
<reference evidence="10 11" key="2">
    <citation type="submission" date="2018-06" db="EMBL/GenBank/DDBJ databases">
        <authorList>
            <consortium name="Pathogen Informatics"/>
            <person name="Doyle S."/>
        </authorList>
    </citation>
    <scope>NUCLEOTIDE SEQUENCE [LARGE SCALE GENOMIC DNA]</scope>
    <source>
        <strain evidence="7 10">NCTC8185</strain>
        <strain evidence="8 11">NCTC9828</strain>
    </source>
</reference>
<evidence type="ECO:0000256" key="3">
    <source>
        <dbReference type="ARBA" id="ARBA00023004"/>
    </source>
</evidence>
<dbReference type="InterPro" id="IPR007197">
    <property type="entry name" value="rSAM"/>
</dbReference>
<evidence type="ECO:0000313" key="6">
    <source>
        <dbReference type="EMBL" id="KLL36588.1"/>
    </source>
</evidence>
<evidence type="ECO:0000256" key="1">
    <source>
        <dbReference type="ARBA" id="ARBA00022691"/>
    </source>
</evidence>
<dbReference type="Pfam" id="PF04055">
    <property type="entry name" value="Radical_SAM"/>
    <property type="match status" value="1"/>
</dbReference>
<dbReference type="Gene3D" id="3.20.20.70">
    <property type="entry name" value="Aldolase class I"/>
    <property type="match status" value="1"/>
</dbReference>
<dbReference type="Proteomes" id="UP000254076">
    <property type="component" value="Unassembled WGS sequence"/>
</dbReference>
<name>A0A8B4RDG1_STRAG</name>
<dbReference type="InterPro" id="IPR013785">
    <property type="entry name" value="Aldolase_TIM"/>
</dbReference>
<dbReference type="InterPro" id="IPR050377">
    <property type="entry name" value="Radical_SAM_PqqE_MftC-like"/>
</dbReference>
<keyword evidence="4" id="KW-0411">Iron-sulfur</keyword>
<dbReference type="RefSeq" id="WP_000998642.1">
    <property type="nucleotide sequence ID" value="NZ_CP026082.1"/>
</dbReference>
<dbReference type="InterPro" id="IPR058240">
    <property type="entry name" value="rSAM_sf"/>
</dbReference>
<evidence type="ECO:0000313" key="10">
    <source>
        <dbReference type="Proteomes" id="UP000254076"/>
    </source>
</evidence>
<protein>
    <submittedName>
        <fullName evidence="7">Pyrroloquinoline quinone biosynthesis protein PqqE</fullName>
    </submittedName>
</protein>
<reference evidence="6 9" key="1">
    <citation type="journal article" date="2015" name="PLoS ONE">
        <title>Genomic analysis reveals the molecular basis for capsule loss in the group B streptococcus population.</title>
        <authorList>
            <consortium name="DEVANI Consortium"/>
            <person name="Rosini R."/>
            <person name="Campisi E."/>
            <person name="De Chiara M."/>
            <person name="Tettelin H."/>
            <person name="Rinaudo D."/>
            <person name="Toniolo C."/>
            <person name="Metruccio M."/>
            <person name="Guidotti S."/>
            <person name="Sorensen U.B."/>
            <person name="Kilian M."/>
            <person name="Ramirez M."/>
            <person name="Janulczyk R."/>
            <person name="Donati C."/>
            <person name="Grandi G."/>
            <person name="Margarit I."/>
        </authorList>
    </citation>
    <scope>NUCLEOTIDE SEQUENCE [LARGE SCALE GENOMIC DNA]</scope>
    <source>
        <strain evidence="6 9">DK-B-USS-215</strain>
    </source>
</reference>
<evidence type="ECO:0000313" key="11">
    <source>
        <dbReference type="Proteomes" id="UP000255140"/>
    </source>
</evidence>
<evidence type="ECO:0000256" key="4">
    <source>
        <dbReference type="ARBA" id="ARBA00023014"/>
    </source>
</evidence>
<dbReference type="GO" id="GO:0003824">
    <property type="term" value="F:catalytic activity"/>
    <property type="evidence" value="ECO:0007669"/>
    <property type="project" value="InterPro"/>
</dbReference>
<evidence type="ECO:0000259" key="5">
    <source>
        <dbReference type="Pfam" id="PF04055"/>
    </source>
</evidence>
<dbReference type="SFLD" id="SFLDS00029">
    <property type="entry name" value="Radical_SAM"/>
    <property type="match status" value="1"/>
</dbReference>
<accession>A0A8B4RDG1</accession>
<comment type="caution">
    <text evidence="7">The sequence shown here is derived from an EMBL/GenBank/DDBJ whole genome shotgun (WGS) entry which is preliminary data.</text>
</comment>
<dbReference type="EMBL" id="UHEW01000005">
    <property type="protein sequence ID" value="SUN30301.1"/>
    <property type="molecule type" value="Genomic_DNA"/>
</dbReference>
<dbReference type="AlphaFoldDB" id="A0A8B4RDG1"/>
<evidence type="ECO:0000313" key="9">
    <source>
        <dbReference type="Proteomes" id="UP000035346"/>
    </source>
</evidence>
<dbReference type="SUPFAM" id="SSF102114">
    <property type="entry name" value="Radical SAM enzymes"/>
    <property type="match status" value="1"/>
</dbReference>
<keyword evidence="1" id="KW-0949">S-adenosyl-L-methionine</keyword>
<evidence type="ECO:0000313" key="7">
    <source>
        <dbReference type="EMBL" id="SUN13615.1"/>
    </source>
</evidence>
<dbReference type="PANTHER" id="PTHR11228:SF7">
    <property type="entry name" value="PQQA PEPTIDE CYCLASE"/>
    <property type="match status" value="1"/>
</dbReference>
<proteinExistence type="predicted"/>
<dbReference type="EMBL" id="UHEQ01000004">
    <property type="protein sequence ID" value="SUN13615.1"/>
    <property type="molecule type" value="Genomic_DNA"/>
</dbReference>
<keyword evidence="2" id="KW-0479">Metal-binding</keyword>
<keyword evidence="3" id="KW-0408">Iron</keyword>
<evidence type="ECO:0000256" key="2">
    <source>
        <dbReference type="ARBA" id="ARBA00022723"/>
    </source>
</evidence>
<dbReference type="GO" id="GO:0051536">
    <property type="term" value="F:iron-sulfur cluster binding"/>
    <property type="evidence" value="ECO:0007669"/>
    <property type="project" value="UniProtKB-KW"/>
</dbReference>
<dbReference type="PANTHER" id="PTHR11228">
    <property type="entry name" value="RADICAL SAM DOMAIN PROTEIN"/>
    <property type="match status" value="1"/>
</dbReference>
<evidence type="ECO:0000313" key="8">
    <source>
        <dbReference type="EMBL" id="SUN30301.1"/>
    </source>
</evidence>
<organism evidence="7 10">
    <name type="scientific">Streptococcus agalactiae</name>
    <dbReference type="NCBI Taxonomy" id="1311"/>
    <lineage>
        <taxon>Bacteria</taxon>
        <taxon>Bacillati</taxon>
        <taxon>Bacillota</taxon>
        <taxon>Bacilli</taxon>
        <taxon>Lactobacillales</taxon>
        <taxon>Streptococcaceae</taxon>
        <taxon>Streptococcus</taxon>
    </lineage>
</organism>